<dbReference type="Gramene" id="NC9G0276510.1">
    <property type="protein sequence ID" value="NC9G0276510.1:cds"/>
    <property type="gene ID" value="NC9G0276510"/>
</dbReference>
<protein>
    <submittedName>
        <fullName evidence="2">Uncharacterized protein</fullName>
    </submittedName>
</protein>
<feature type="compositionally biased region" description="Basic and acidic residues" evidence="1">
    <location>
        <begin position="33"/>
        <end position="42"/>
    </location>
</feature>
<evidence type="ECO:0000256" key="1">
    <source>
        <dbReference type="SAM" id="MobiDB-lite"/>
    </source>
</evidence>
<gene>
    <name evidence="2" type="ORF">NYM_LOCUS28321</name>
</gene>
<feature type="region of interest" description="Disordered" evidence="1">
    <location>
        <begin position="1"/>
        <end position="49"/>
    </location>
</feature>
<dbReference type="AlphaFoldDB" id="A0A5K1H1T8"/>
<organism evidence="2">
    <name type="scientific">Nymphaea colorata</name>
    <name type="common">pocket water lily</name>
    <dbReference type="NCBI Taxonomy" id="210225"/>
    <lineage>
        <taxon>Eukaryota</taxon>
        <taxon>Viridiplantae</taxon>
        <taxon>Streptophyta</taxon>
        <taxon>Embryophyta</taxon>
        <taxon>Tracheophyta</taxon>
        <taxon>Spermatophyta</taxon>
        <taxon>Magnoliopsida</taxon>
        <taxon>Nymphaeales</taxon>
        <taxon>Nymphaeaceae</taxon>
        <taxon>Nymphaea</taxon>
    </lineage>
</organism>
<name>A0A5K1H1T8_9MAGN</name>
<dbReference type="EMBL" id="LR721787">
    <property type="protein sequence ID" value="VVW82045.1"/>
    <property type="molecule type" value="Genomic_DNA"/>
</dbReference>
<evidence type="ECO:0000313" key="2">
    <source>
        <dbReference type="EMBL" id="VVW82045.1"/>
    </source>
</evidence>
<sequence>MAPLGEGRLSQNDGPTPPEPGHHAGVRSHHRAQQRERPRRGVEPVLRGQAVLEQHRYPVQRRAGPVRPQPPLLVGLVRQGQRIRVHLDDGPEPRVELANGTQVVLHHLPGGELLAVEGGPYLVDRRLLKFEPRRPVSSIYGGRNV</sequence>
<reference evidence="2" key="1">
    <citation type="submission" date="2019-09" db="EMBL/GenBank/DDBJ databases">
        <authorList>
            <person name="Zhang L."/>
        </authorList>
    </citation>
    <scope>NUCLEOTIDE SEQUENCE</scope>
</reference>
<proteinExistence type="predicted"/>
<accession>A0A5K1H1T8</accession>